<dbReference type="STRING" id="1573173.A0A161WE57"/>
<organism evidence="2 3">
    <name type="scientific">Colletotrichum incanum</name>
    <name type="common">Soybean anthracnose fungus</name>
    <dbReference type="NCBI Taxonomy" id="1573173"/>
    <lineage>
        <taxon>Eukaryota</taxon>
        <taxon>Fungi</taxon>
        <taxon>Dikarya</taxon>
        <taxon>Ascomycota</taxon>
        <taxon>Pezizomycotina</taxon>
        <taxon>Sordariomycetes</taxon>
        <taxon>Hypocreomycetidae</taxon>
        <taxon>Glomerellales</taxon>
        <taxon>Glomerellaceae</taxon>
        <taxon>Colletotrichum</taxon>
        <taxon>Colletotrichum spaethianum species complex</taxon>
    </lineage>
</organism>
<feature type="region of interest" description="Disordered" evidence="1">
    <location>
        <begin position="93"/>
        <end position="127"/>
    </location>
</feature>
<sequence>MCYKVHTHTMSCDVRPVITSTKTLYINPYETPSTCSCIPYSRNQHHSTHFSKRCSSHGCCSLDVAIRRCKRQCQKPMKYHRYVCSHDAESRRASSSHSRHQSGSPSCSYPYSSPHPSQTASKPFAAPTRTPWRSLRTFDRNPDFHAVESSDFRFAVSELLDIGRILLHAESELNKARLRIERERAWHRSSHGAACERVLLEWECSWTRRIGEMVVEADDLKLSSEILTDCWVKYVGLLRKYELLGQRRVGGIVEDRGRRKHWSEGGSADTRKDEEARPWRYVRRESWDSKDRGREGRREEVRDCKRGCQLEPVRRRERRRSVRFEDEGERKRKTHHGSSDGKRHRSWWRF</sequence>
<keyword evidence="3" id="KW-1185">Reference proteome</keyword>
<gene>
    <name evidence="2" type="ORF">CI238_04181</name>
</gene>
<reference evidence="2 3" key="1">
    <citation type="submission" date="2015-06" db="EMBL/GenBank/DDBJ databases">
        <title>Survival trade-offs in plant roots during colonization by closely related pathogenic and mutualistic fungi.</title>
        <authorList>
            <person name="Hacquard S."/>
            <person name="Kracher B."/>
            <person name="Hiruma K."/>
            <person name="Weinman A."/>
            <person name="Muench P."/>
            <person name="Garrido Oter R."/>
            <person name="Ver Loren van Themaat E."/>
            <person name="Dallerey J.-F."/>
            <person name="Damm U."/>
            <person name="Henrissat B."/>
            <person name="Lespinet O."/>
            <person name="Thon M."/>
            <person name="Kemen E."/>
            <person name="McHardy A.C."/>
            <person name="Schulze-Lefert P."/>
            <person name="O'Connell R.J."/>
        </authorList>
    </citation>
    <scope>NUCLEOTIDE SEQUENCE [LARGE SCALE GENOMIC DNA]</scope>
    <source>
        <strain evidence="2 3">MAFF 238704</strain>
    </source>
</reference>
<feature type="compositionally biased region" description="Basic residues" evidence="1">
    <location>
        <begin position="331"/>
        <end position="350"/>
    </location>
</feature>
<evidence type="ECO:0000313" key="3">
    <source>
        <dbReference type="Proteomes" id="UP000076584"/>
    </source>
</evidence>
<feature type="compositionally biased region" description="Low complexity" evidence="1">
    <location>
        <begin position="93"/>
        <end position="117"/>
    </location>
</feature>
<proteinExistence type="predicted"/>
<feature type="region of interest" description="Disordered" evidence="1">
    <location>
        <begin position="314"/>
        <end position="350"/>
    </location>
</feature>
<dbReference type="EMBL" id="LFIW01001378">
    <property type="protein sequence ID" value="KZL82658.1"/>
    <property type="molecule type" value="Genomic_DNA"/>
</dbReference>
<protein>
    <submittedName>
        <fullName evidence="2">Uncharacterized protein</fullName>
    </submittedName>
</protein>
<evidence type="ECO:0000256" key="1">
    <source>
        <dbReference type="SAM" id="MobiDB-lite"/>
    </source>
</evidence>
<dbReference type="Proteomes" id="UP000076584">
    <property type="component" value="Unassembled WGS sequence"/>
</dbReference>
<accession>A0A161WE57</accession>
<comment type="caution">
    <text evidence="2">The sequence shown here is derived from an EMBL/GenBank/DDBJ whole genome shotgun (WGS) entry which is preliminary data.</text>
</comment>
<dbReference type="AlphaFoldDB" id="A0A161WE57"/>
<evidence type="ECO:0000313" key="2">
    <source>
        <dbReference type="EMBL" id="KZL82658.1"/>
    </source>
</evidence>
<name>A0A161WE57_COLIC</name>